<organism evidence="1 2">
    <name type="scientific">Flavobacterium silvaticum</name>
    <dbReference type="NCBI Taxonomy" id="1852020"/>
    <lineage>
        <taxon>Bacteria</taxon>
        <taxon>Pseudomonadati</taxon>
        <taxon>Bacteroidota</taxon>
        <taxon>Flavobacteriia</taxon>
        <taxon>Flavobacteriales</taxon>
        <taxon>Flavobacteriaceae</taxon>
        <taxon>Flavobacterium</taxon>
    </lineage>
</organism>
<dbReference type="AlphaFoldDB" id="A0A972FSM3"/>
<accession>A0A972FSM3</accession>
<evidence type="ECO:0000313" key="1">
    <source>
        <dbReference type="EMBL" id="NMH26795.1"/>
    </source>
</evidence>
<protein>
    <submittedName>
        <fullName evidence="1">Uncharacterized protein</fullName>
    </submittedName>
</protein>
<comment type="caution">
    <text evidence="1">The sequence shown here is derived from an EMBL/GenBank/DDBJ whole genome shotgun (WGS) entry which is preliminary data.</text>
</comment>
<dbReference type="Proteomes" id="UP000712080">
    <property type="component" value="Unassembled WGS sequence"/>
</dbReference>
<sequence>MPFYDYDFEQHGKKFFLEDEYLERKIAEAHRKVIMNLNITLDNVKLKDVLEDVEFDGKTGMELRYLVSDEEDISQMLIVFFDNFRSMLKIYSEPYYGG</sequence>
<dbReference type="RefSeq" id="WP_169525798.1">
    <property type="nucleotide sequence ID" value="NZ_JAAMPU010000096.1"/>
</dbReference>
<gene>
    <name evidence="1" type="ORF">G6047_02020</name>
</gene>
<dbReference type="EMBL" id="JAAMPU010000096">
    <property type="protein sequence ID" value="NMH26795.1"/>
    <property type="molecule type" value="Genomic_DNA"/>
</dbReference>
<keyword evidence="2" id="KW-1185">Reference proteome</keyword>
<reference evidence="1" key="1">
    <citation type="submission" date="2020-02" db="EMBL/GenBank/DDBJ databases">
        <title>Flavobacterium sp. genome.</title>
        <authorList>
            <person name="Jung H.S."/>
            <person name="Baek J.H."/>
            <person name="Jeon C.O."/>
        </authorList>
    </citation>
    <scope>NUCLEOTIDE SEQUENCE</scope>
    <source>
        <strain evidence="1">SE-s28</strain>
    </source>
</reference>
<evidence type="ECO:0000313" key="2">
    <source>
        <dbReference type="Proteomes" id="UP000712080"/>
    </source>
</evidence>
<name>A0A972FSM3_9FLAO</name>
<proteinExistence type="predicted"/>